<dbReference type="SUPFAM" id="SSF53067">
    <property type="entry name" value="Actin-like ATPase domain"/>
    <property type="match status" value="1"/>
</dbReference>
<feature type="domain" description="HTH marR-type" evidence="2">
    <location>
        <begin position="19"/>
        <end position="68"/>
    </location>
</feature>
<evidence type="ECO:0000313" key="4">
    <source>
        <dbReference type="Proteomes" id="UP001527866"/>
    </source>
</evidence>
<sequence>MSRRPGTPRLLRQLNDRAALELLLTSGPVTRTQLGRETGLSKVTASQLLSRLEERGLVRVAGSKAGGRGPNAALYEAVPSAAYAVALEVGAAEATAAVADITGTVVEQGSVDPSTASDPVGAVCGLVAKLVESAGVPPERLNACVIGTPGVVDPRTGSVRFSFDLHAWLEGVFDALGTELGRPVLIENDVNLAAMAEHAEGAARDERDFALMWLSSGVGMAIMLDGRIRSGRSGGAGEIGYLPVPGAPLPREVGRPGGFASLRLQDGGIDHGFQSLVGGREIVALAGEHGITGGGAAEVVAAARASAAEEPEGAGAAFLDELADRIARGVASVCVVLDPGLVVLGGEVARAGGEELARRVAESVPAIGPNAPEVGVGRVEGPVLRGALLLALENAREELYAAVAE</sequence>
<dbReference type="InterPro" id="IPR043129">
    <property type="entry name" value="ATPase_NBD"/>
</dbReference>
<dbReference type="Proteomes" id="UP001527866">
    <property type="component" value="Unassembled WGS sequence"/>
</dbReference>
<dbReference type="InterPro" id="IPR000835">
    <property type="entry name" value="HTH_MarR-typ"/>
</dbReference>
<accession>A0ABT4UFC5</accession>
<dbReference type="InterPro" id="IPR000600">
    <property type="entry name" value="ROK"/>
</dbReference>
<comment type="similarity">
    <text evidence="1">Belongs to the ROK (NagC/XylR) family.</text>
</comment>
<dbReference type="SUPFAM" id="SSF46785">
    <property type="entry name" value="Winged helix' DNA-binding domain"/>
    <property type="match status" value="1"/>
</dbReference>
<evidence type="ECO:0000313" key="3">
    <source>
        <dbReference type="EMBL" id="MDA2815060.1"/>
    </source>
</evidence>
<evidence type="ECO:0000259" key="2">
    <source>
        <dbReference type="Pfam" id="PF12802"/>
    </source>
</evidence>
<dbReference type="Gene3D" id="3.30.420.40">
    <property type="match status" value="2"/>
</dbReference>
<proteinExistence type="inferred from homology"/>
<protein>
    <submittedName>
        <fullName evidence="3">ROK family transcriptional regulator</fullName>
    </submittedName>
</protein>
<name>A0ABT4UFC5_9ACTN</name>
<dbReference type="PANTHER" id="PTHR18964">
    <property type="entry name" value="ROK (REPRESSOR, ORF, KINASE) FAMILY"/>
    <property type="match status" value="1"/>
</dbReference>
<dbReference type="Pfam" id="PF00480">
    <property type="entry name" value="ROK"/>
    <property type="match status" value="1"/>
</dbReference>
<dbReference type="CDD" id="cd23763">
    <property type="entry name" value="ASKHA_ATPase_ROK"/>
    <property type="match status" value="1"/>
</dbReference>
<evidence type="ECO:0000256" key="1">
    <source>
        <dbReference type="ARBA" id="ARBA00006479"/>
    </source>
</evidence>
<dbReference type="Pfam" id="PF12802">
    <property type="entry name" value="MarR_2"/>
    <property type="match status" value="1"/>
</dbReference>
<comment type="caution">
    <text evidence="3">The sequence shown here is derived from an EMBL/GenBank/DDBJ whole genome shotgun (WGS) entry which is preliminary data.</text>
</comment>
<dbReference type="InterPro" id="IPR036390">
    <property type="entry name" value="WH_DNA-bd_sf"/>
</dbReference>
<dbReference type="PANTHER" id="PTHR18964:SF149">
    <property type="entry name" value="BIFUNCTIONAL UDP-N-ACETYLGLUCOSAMINE 2-EPIMERASE_N-ACETYLMANNOSAMINE KINASE"/>
    <property type="match status" value="1"/>
</dbReference>
<dbReference type="RefSeq" id="WP_270690646.1">
    <property type="nucleotide sequence ID" value="NZ_JAQFWQ010000166.1"/>
</dbReference>
<dbReference type="EMBL" id="JAQFWQ010000166">
    <property type="protein sequence ID" value="MDA2815060.1"/>
    <property type="molecule type" value="Genomic_DNA"/>
</dbReference>
<dbReference type="Gene3D" id="1.10.10.10">
    <property type="entry name" value="Winged helix-like DNA-binding domain superfamily/Winged helix DNA-binding domain"/>
    <property type="match status" value="1"/>
</dbReference>
<keyword evidence="4" id="KW-1185">Reference proteome</keyword>
<gene>
    <name evidence="3" type="ORF">O4J56_30730</name>
</gene>
<dbReference type="InterPro" id="IPR036388">
    <property type="entry name" value="WH-like_DNA-bd_sf"/>
</dbReference>
<reference evidence="3 4" key="1">
    <citation type="submission" date="2023-01" db="EMBL/GenBank/DDBJ databases">
        <title>Draft genome sequence of Nocardiopsis sp. RSe5-2 isolated from halophytes.</title>
        <authorList>
            <person name="Duangmal K."/>
            <person name="Chantavorakit T."/>
        </authorList>
    </citation>
    <scope>NUCLEOTIDE SEQUENCE [LARGE SCALE GENOMIC DNA]</scope>
    <source>
        <strain evidence="3 4">RSe5-2</strain>
    </source>
</reference>
<organism evidence="3 4">
    <name type="scientific">Nocardiopsis endophytica</name>
    <dbReference type="NCBI Taxonomy" id="3018445"/>
    <lineage>
        <taxon>Bacteria</taxon>
        <taxon>Bacillati</taxon>
        <taxon>Actinomycetota</taxon>
        <taxon>Actinomycetes</taxon>
        <taxon>Streptosporangiales</taxon>
        <taxon>Nocardiopsidaceae</taxon>
        <taxon>Nocardiopsis</taxon>
    </lineage>
</organism>